<evidence type="ECO:0000313" key="4">
    <source>
        <dbReference type="Proteomes" id="UP000593842"/>
    </source>
</evidence>
<dbReference type="Gene3D" id="3.40.50.1000">
    <property type="entry name" value="HAD superfamily/HAD-like"/>
    <property type="match status" value="1"/>
</dbReference>
<dbReference type="InterPro" id="IPR023198">
    <property type="entry name" value="PGP-like_dom2"/>
</dbReference>
<dbReference type="KEGG" id="fit:Fi14EGH31_19130"/>
<dbReference type="AlphaFoldDB" id="A0A2T3G6S2"/>
<sequence>MIKNIVLDMGNVCCKWDVSYIASQLASSLEEKDYIIKHLFQTKQWAQLDQGVLSLQDAKKQLIEQIPDEKRDLIVYAFEHWFDYFDQFDEMEEFIKRYKGKGYQFYLLSNCSMQFYQYYQSKSIFQHFKELYTSAKYQKIKPNLDIYQDFLSRYHLKANECLFVDDLKENIDAAIKVGMKGFVYHQNIQELEKYIENIL</sequence>
<evidence type="ECO:0000313" key="3">
    <source>
        <dbReference type="Proteomes" id="UP000240974"/>
    </source>
</evidence>
<dbReference type="PANTHER" id="PTHR43611">
    <property type="entry name" value="ALPHA-D-GLUCOSE 1-PHOSPHATE PHOSPHATASE"/>
    <property type="match status" value="1"/>
</dbReference>
<organism evidence="2 3">
    <name type="scientific">Faecalibacillus intestinalis</name>
    <dbReference type="NCBI Taxonomy" id="1982626"/>
    <lineage>
        <taxon>Bacteria</taxon>
        <taxon>Bacillati</taxon>
        <taxon>Bacillota</taxon>
        <taxon>Erysipelotrichia</taxon>
        <taxon>Erysipelotrichales</taxon>
        <taxon>Coprobacillaceae</taxon>
        <taxon>Faecalibacillus</taxon>
    </lineage>
</organism>
<evidence type="ECO:0000313" key="1">
    <source>
        <dbReference type="EMBL" id="BCL58201.1"/>
    </source>
</evidence>
<gene>
    <name evidence="2" type="ORF">C7U54_00650</name>
    <name evidence="1" type="ORF">Fi14EGH31_19130</name>
</gene>
<dbReference type="RefSeq" id="WP_022002861.1">
    <property type="nucleotide sequence ID" value="NZ_AP024085.1"/>
</dbReference>
<protein>
    <submittedName>
        <fullName evidence="2">HAD family phosphatase</fullName>
    </submittedName>
    <submittedName>
        <fullName evidence="1">Haloacid dehalogenase</fullName>
    </submittedName>
</protein>
<dbReference type="SFLD" id="SFLDS00003">
    <property type="entry name" value="Haloacid_Dehalogenase"/>
    <property type="match status" value="1"/>
</dbReference>
<dbReference type="SUPFAM" id="SSF56784">
    <property type="entry name" value="HAD-like"/>
    <property type="match status" value="1"/>
</dbReference>
<dbReference type="PANTHER" id="PTHR43611:SF3">
    <property type="entry name" value="FLAVIN MONONUCLEOTIDE HYDROLASE 1, CHLOROPLATIC"/>
    <property type="match status" value="1"/>
</dbReference>
<proteinExistence type="predicted"/>
<dbReference type="Proteomes" id="UP000240974">
    <property type="component" value="Unassembled WGS sequence"/>
</dbReference>
<dbReference type="InterPro" id="IPR036412">
    <property type="entry name" value="HAD-like_sf"/>
</dbReference>
<dbReference type="GeneID" id="70580353"/>
<reference evidence="1" key="2">
    <citation type="journal article" date="2020" name="Microbiol. Resour. Announc.">
        <title>Complete Genome Sequence of Faecalibacillus intestinalis JCM 34082, Isolated from Feces from a Healthy Japanese Female.</title>
        <authorList>
            <person name="Sakamoto M."/>
            <person name="Ikeyama N."/>
            <person name="Toyoda A."/>
            <person name="Murakami T."/>
            <person name="Mori H."/>
            <person name="Ohkuma M."/>
        </authorList>
    </citation>
    <scope>NUCLEOTIDE SEQUENCE</scope>
    <source>
        <strain evidence="1">14EGH31</strain>
    </source>
</reference>
<dbReference type="InterPro" id="IPR006439">
    <property type="entry name" value="HAD-SF_hydro_IA"/>
</dbReference>
<dbReference type="NCBIfam" id="TIGR01509">
    <property type="entry name" value="HAD-SF-IA-v3"/>
    <property type="match status" value="1"/>
</dbReference>
<dbReference type="InterPro" id="IPR023214">
    <property type="entry name" value="HAD_sf"/>
</dbReference>
<dbReference type="EMBL" id="AP024085">
    <property type="protein sequence ID" value="BCL58201.1"/>
    <property type="molecule type" value="Genomic_DNA"/>
</dbReference>
<name>A0A2T3G6S2_9FIRM</name>
<evidence type="ECO:0000313" key="2">
    <source>
        <dbReference type="EMBL" id="PST43254.1"/>
    </source>
</evidence>
<reference evidence="2 3" key="1">
    <citation type="journal article" date="2019" name="Int. J. Syst. Evol. Microbiol.">
        <title>Faecalibacillus intestinalis gen. nov., sp. nov. and Faecalibacillus faecis sp. nov., isolated from human faeces.</title>
        <authorList>
            <person name="Seo B."/>
            <person name="Jeon K."/>
            <person name="Baek I."/>
            <person name="Lee Y.M."/>
            <person name="Baek K."/>
            <person name="Ko G."/>
        </authorList>
    </citation>
    <scope>NUCLEOTIDE SEQUENCE [LARGE SCALE GENOMIC DNA]</scope>
    <source>
        <strain evidence="2 3">SNUG30099</strain>
    </source>
</reference>
<dbReference type="SFLD" id="SFLDG01129">
    <property type="entry name" value="C1.5:_HAD__Beta-PGM__Phosphata"/>
    <property type="match status" value="1"/>
</dbReference>
<dbReference type="CDD" id="cd02603">
    <property type="entry name" value="HAD_sEH-N_like"/>
    <property type="match status" value="1"/>
</dbReference>
<reference evidence="4" key="3">
    <citation type="submission" date="2020-09" db="EMBL/GenBank/DDBJ databases">
        <title>Complete genome sequencing of Faecalibacillus intestinalis strain 14EGH31.</title>
        <authorList>
            <person name="Sakamoto M."/>
            <person name="Murakami T."/>
            <person name="Mori H."/>
        </authorList>
    </citation>
    <scope>NUCLEOTIDE SEQUENCE [LARGE SCALE GENOMIC DNA]</scope>
    <source>
        <strain evidence="4">14EGH31</strain>
    </source>
</reference>
<dbReference type="Gene3D" id="1.10.150.240">
    <property type="entry name" value="Putative phosphatase, domain 2"/>
    <property type="match status" value="1"/>
</dbReference>
<dbReference type="Proteomes" id="UP000593842">
    <property type="component" value="Chromosome"/>
</dbReference>
<dbReference type="Pfam" id="PF00702">
    <property type="entry name" value="Hydrolase"/>
    <property type="match status" value="1"/>
</dbReference>
<dbReference type="EMBL" id="PYLQ01000001">
    <property type="protein sequence ID" value="PST43254.1"/>
    <property type="molecule type" value="Genomic_DNA"/>
</dbReference>
<keyword evidence="3" id="KW-1185">Reference proteome</keyword>
<accession>A0A2T3G6S2</accession>